<dbReference type="Proteomes" id="UP001596306">
    <property type="component" value="Unassembled WGS sequence"/>
</dbReference>
<evidence type="ECO:0000313" key="2">
    <source>
        <dbReference type="EMBL" id="MFC6355365.1"/>
    </source>
</evidence>
<dbReference type="SUPFAM" id="SSF51011">
    <property type="entry name" value="Glycosyl hydrolase domain"/>
    <property type="match status" value="1"/>
</dbReference>
<dbReference type="InterPro" id="IPR051816">
    <property type="entry name" value="Glycosyl_Hydrolase_31"/>
</dbReference>
<gene>
    <name evidence="2" type="ORF">ACFQB0_04495</name>
</gene>
<accession>A0ABW1VE23</accession>
<proteinExistence type="predicted"/>
<feature type="domain" description="Glycosyl hydrolase family 31 C-terminal" evidence="1">
    <location>
        <begin position="27"/>
        <end position="109"/>
    </location>
</feature>
<dbReference type="PANTHER" id="PTHR43863:SF2">
    <property type="entry name" value="MALTASE-GLUCOAMYLASE"/>
    <property type="match status" value="1"/>
</dbReference>
<reference evidence="3" key="1">
    <citation type="journal article" date="2019" name="Int. J. Syst. Evol. Microbiol.">
        <title>The Global Catalogue of Microorganisms (GCM) 10K type strain sequencing project: providing services to taxonomists for standard genome sequencing and annotation.</title>
        <authorList>
            <consortium name="The Broad Institute Genomics Platform"/>
            <consortium name="The Broad Institute Genome Sequencing Center for Infectious Disease"/>
            <person name="Wu L."/>
            <person name="Ma J."/>
        </authorList>
    </citation>
    <scope>NUCLEOTIDE SEQUENCE [LARGE SCALE GENOMIC DNA]</scope>
    <source>
        <strain evidence="3">CCUG 43304</strain>
    </source>
</reference>
<keyword evidence="3" id="KW-1185">Reference proteome</keyword>
<dbReference type="Pfam" id="PF21365">
    <property type="entry name" value="Glyco_hydro_31_3rd"/>
    <property type="match status" value="1"/>
</dbReference>
<evidence type="ECO:0000313" key="3">
    <source>
        <dbReference type="Proteomes" id="UP001596306"/>
    </source>
</evidence>
<dbReference type="InterPro" id="IPR013780">
    <property type="entry name" value="Glyco_hydro_b"/>
</dbReference>
<dbReference type="Gene3D" id="2.60.40.1180">
    <property type="entry name" value="Golgi alpha-mannosidase II"/>
    <property type="match status" value="1"/>
</dbReference>
<dbReference type="InterPro" id="IPR048395">
    <property type="entry name" value="Glyco_hydro_31_C"/>
</dbReference>
<sequence>MFRSYARLRERLVPYLVEQVRRAVQSGAPLMRALYFDHPHDDAVWEHPLQWLLGDDLLVAPVLEPGRSRWPVYLPAGSWVDVWTGESFDGGAVVDAAAPLERIPVFARSVAWERLRDVWETEN</sequence>
<organism evidence="2 3">
    <name type="scientific">Luethyella okanaganae</name>
    <dbReference type="NCBI Taxonomy" id="69372"/>
    <lineage>
        <taxon>Bacteria</taxon>
        <taxon>Bacillati</taxon>
        <taxon>Actinomycetota</taxon>
        <taxon>Actinomycetes</taxon>
        <taxon>Micrococcales</taxon>
        <taxon>Microbacteriaceae</taxon>
        <taxon>Luethyella</taxon>
    </lineage>
</organism>
<dbReference type="RefSeq" id="WP_386728096.1">
    <property type="nucleotide sequence ID" value="NZ_JBHSTP010000001.1"/>
</dbReference>
<dbReference type="EMBL" id="JBHSTP010000001">
    <property type="protein sequence ID" value="MFC6355365.1"/>
    <property type="molecule type" value="Genomic_DNA"/>
</dbReference>
<name>A0ABW1VE23_9MICO</name>
<evidence type="ECO:0000259" key="1">
    <source>
        <dbReference type="Pfam" id="PF21365"/>
    </source>
</evidence>
<dbReference type="PANTHER" id="PTHR43863">
    <property type="entry name" value="HYDROLASE, PUTATIVE (AFU_ORTHOLOGUE AFUA_1G03140)-RELATED"/>
    <property type="match status" value="1"/>
</dbReference>
<comment type="caution">
    <text evidence="2">The sequence shown here is derived from an EMBL/GenBank/DDBJ whole genome shotgun (WGS) entry which is preliminary data.</text>
</comment>
<dbReference type="Gene3D" id="3.20.20.80">
    <property type="entry name" value="Glycosidases"/>
    <property type="match status" value="1"/>
</dbReference>
<protein>
    <recommendedName>
        <fullName evidence="1">Glycosyl hydrolase family 31 C-terminal domain-containing protein</fullName>
    </recommendedName>
</protein>